<dbReference type="Pfam" id="PF12142">
    <property type="entry name" value="PPO1_DWL"/>
    <property type="match status" value="1"/>
</dbReference>
<evidence type="ECO:0000256" key="7">
    <source>
        <dbReference type="PIRSR" id="PIRSR000290-1"/>
    </source>
</evidence>
<feature type="binding site" evidence="7">
    <location>
        <position position="184"/>
    </location>
    <ligand>
        <name>Cu cation</name>
        <dbReference type="ChEBI" id="CHEBI:23378"/>
        <label>A</label>
    </ligand>
</feature>
<accession>A0A6I9QKJ4</accession>
<dbReference type="GeneID" id="105036904"/>
<dbReference type="GO" id="GO:0004097">
    <property type="term" value="F:catechol oxidase activity"/>
    <property type="evidence" value="ECO:0007669"/>
    <property type="project" value="InterPro"/>
</dbReference>
<dbReference type="PRINTS" id="PR00092">
    <property type="entry name" value="TYROSINASE"/>
</dbReference>
<comment type="similarity">
    <text evidence="1">Belongs to the tyrosinase family.</text>
</comment>
<organism evidence="12 13">
    <name type="scientific">Elaeis guineensis var. tenera</name>
    <name type="common">Oil palm</name>
    <dbReference type="NCBI Taxonomy" id="51953"/>
    <lineage>
        <taxon>Eukaryota</taxon>
        <taxon>Viridiplantae</taxon>
        <taxon>Streptophyta</taxon>
        <taxon>Embryophyta</taxon>
        <taxon>Tracheophyta</taxon>
        <taxon>Spermatophyta</taxon>
        <taxon>Magnoliopsida</taxon>
        <taxon>Liliopsida</taxon>
        <taxon>Arecaceae</taxon>
        <taxon>Arecoideae</taxon>
        <taxon>Cocoseae</taxon>
        <taxon>Elaeidinae</taxon>
        <taxon>Elaeis</taxon>
    </lineage>
</organism>
<evidence type="ECO:0000259" key="10">
    <source>
        <dbReference type="PROSITE" id="PS00497"/>
    </source>
</evidence>
<dbReference type="FunCoup" id="A0A6I9QKJ4">
    <property type="interactions" value="1742"/>
</dbReference>
<keyword evidence="2 7" id="KW-0479">Metal-binding</keyword>
<feature type="domain" description="Tyrosinase copper-binding" evidence="11">
    <location>
        <begin position="363"/>
        <end position="374"/>
    </location>
</feature>
<feature type="binding site" evidence="7">
    <location>
        <position position="214"/>
    </location>
    <ligand>
        <name>Cu cation</name>
        <dbReference type="ChEBI" id="CHEBI:23378"/>
        <label>A</label>
    </ligand>
</feature>
<feature type="disulfide bond" evidence="8">
    <location>
        <begin position="122"/>
        <end position="185"/>
    </location>
</feature>
<evidence type="ECO:0000256" key="3">
    <source>
        <dbReference type="ARBA" id="ARBA00022784"/>
    </source>
</evidence>
<dbReference type="FunFam" id="1.10.1280.10:FF:000007">
    <property type="entry name" value="Polyphenol oxidase, chloroplastic"/>
    <property type="match status" value="1"/>
</dbReference>
<dbReference type="Proteomes" id="UP000504607">
    <property type="component" value="Unplaced"/>
</dbReference>
<proteinExistence type="inferred from homology"/>
<reference evidence="13" key="1">
    <citation type="submission" date="2025-08" db="UniProtKB">
        <authorList>
            <consortium name="RefSeq"/>
        </authorList>
    </citation>
    <scope>IDENTIFICATION</scope>
</reference>
<dbReference type="SUPFAM" id="SSF48056">
    <property type="entry name" value="Di-copper centre-containing domain"/>
    <property type="match status" value="1"/>
</dbReference>
<feature type="binding site" evidence="7">
    <location>
        <position position="340"/>
    </location>
    <ligand>
        <name>Cu cation</name>
        <dbReference type="ChEBI" id="CHEBI:23378"/>
        <label>B</label>
    </ligand>
</feature>
<feature type="cross-link" description="2'-(S-cysteinyl)-histidine (Cys-His)" evidence="9">
    <location>
        <begin position="188"/>
        <end position="205"/>
    </location>
</feature>
<evidence type="ECO:0000259" key="11">
    <source>
        <dbReference type="PROSITE" id="PS00498"/>
    </source>
</evidence>
<dbReference type="Pfam" id="PF12143">
    <property type="entry name" value="PPO1_KFDV"/>
    <property type="match status" value="1"/>
</dbReference>
<feature type="binding site" evidence="7">
    <location>
        <position position="370"/>
    </location>
    <ligand>
        <name>Cu cation</name>
        <dbReference type="ChEBI" id="CHEBI:23378"/>
        <label>B</label>
    </ligand>
</feature>
<keyword evidence="4" id="KW-0560">Oxidoreductase</keyword>
<dbReference type="RefSeq" id="XP_010910928.1">
    <property type="nucleotide sequence ID" value="XM_010912626.3"/>
</dbReference>
<dbReference type="InterPro" id="IPR022739">
    <property type="entry name" value="Polyphenol_oxidase_cen"/>
</dbReference>
<evidence type="ECO:0000256" key="8">
    <source>
        <dbReference type="PIRSR" id="PIRSR000290-2"/>
    </source>
</evidence>
<dbReference type="Pfam" id="PF00264">
    <property type="entry name" value="Tyrosinase"/>
    <property type="match status" value="1"/>
</dbReference>
<dbReference type="OrthoDB" id="6132182at2759"/>
<comment type="cofactor">
    <cofactor evidence="7">
        <name>Cu(2+)</name>
        <dbReference type="ChEBI" id="CHEBI:29036"/>
    </cofactor>
    <text evidence="7">Binds 2 copper ions per subunit.</text>
</comment>
<evidence type="ECO:0000256" key="1">
    <source>
        <dbReference type="ARBA" id="ARBA00009928"/>
    </source>
</evidence>
<evidence type="ECO:0000256" key="4">
    <source>
        <dbReference type="ARBA" id="ARBA00023002"/>
    </source>
</evidence>
<dbReference type="GO" id="GO:0046872">
    <property type="term" value="F:metal ion binding"/>
    <property type="evidence" value="ECO:0007669"/>
    <property type="project" value="UniProtKB-KW"/>
</dbReference>
<evidence type="ECO:0000313" key="12">
    <source>
        <dbReference type="Proteomes" id="UP000504607"/>
    </source>
</evidence>
<dbReference type="InParanoid" id="A0A6I9QKJ4"/>
<evidence type="ECO:0000256" key="6">
    <source>
        <dbReference type="ARBA" id="ARBA00023157"/>
    </source>
</evidence>
<dbReference type="PANTHER" id="PTHR11474">
    <property type="entry name" value="TYROSINASE FAMILY MEMBER"/>
    <property type="match status" value="1"/>
</dbReference>
<dbReference type="InterPro" id="IPR002227">
    <property type="entry name" value="Tyrosinase_Cu-bd"/>
</dbReference>
<dbReference type="KEGG" id="egu:105036904"/>
<dbReference type="Gene3D" id="1.10.1280.10">
    <property type="entry name" value="Di-copper center containing domain from catechol oxidase"/>
    <property type="match status" value="1"/>
</dbReference>
<sequence>MASLPKPSLSTSSLSTCPRSFACPFYRQRPRVPLSFKKSHVHPRISCKATRDEHEKPTHTTEAIGSSGKLDRRDMLIGLGGLYGAAAGLGVNRKALGLPIEAPDISKCGPADLPSGATPTDCCPPFTSKIIDFKLPPRSDPLRIRPAAHLVDSEYLAKYAKAVELMKALPADDPRNFTQQANVHCAYCDGSYDQIGFPDIEIQVHNSWIFFPWHRFYLYFHEKILGKLIGDETFALPFWNWDAPAGMRMPSIYTDPSSSLYDKLRDAKHQPPYLIDLDFNGRDPSFTQAQQIDHNLNIMYRQVIANGKTAQLFMGSPYHAGDQPNPGGGSLENVPHGTVHVWTGDRNQPNGEDMGTLYSAARDPIFFAHHSNVDRMWYVWKMLGGKHKDFEDKDWLNTSFLFYDENADLVRVKIKDCLDTQWLRYTYQDVEIPWLKARPTPKGTVAAKKGARSLRAVTEAAFPVTLESSVSATVRRPKVSRSSKEKKDEEEVLVVEGIEFDRDMFIKFDVYINTPEEEGVDPGSSEFAGSFVNVPHKHNHSKKEKKLRTALRLGITELLEDLGAEADDSVLVTLVPRKGKGKAKVGGLRIEFLK</sequence>
<name>A0A6I9QKJ4_ELAGV</name>
<keyword evidence="6 8" id="KW-1015">Disulfide bond</keyword>
<protein>
    <submittedName>
        <fullName evidence="13">Polyphenol oxidase, chloroplastic</fullName>
    </submittedName>
</protein>
<dbReference type="PROSITE" id="PS00497">
    <property type="entry name" value="TYROSINASE_1"/>
    <property type="match status" value="1"/>
</dbReference>
<keyword evidence="12" id="KW-1185">Reference proteome</keyword>
<dbReference type="InterPro" id="IPR016213">
    <property type="entry name" value="Polyphenol_oxidase"/>
</dbReference>
<dbReference type="InterPro" id="IPR008922">
    <property type="entry name" value="Di-copper_centre_dom_sf"/>
</dbReference>
<keyword evidence="5 7" id="KW-0186">Copper</keyword>
<evidence type="ECO:0000313" key="13">
    <source>
        <dbReference type="RefSeq" id="XP_010910928.1"/>
    </source>
</evidence>
<evidence type="ECO:0000256" key="2">
    <source>
        <dbReference type="ARBA" id="ARBA00022723"/>
    </source>
</evidence>
<dbReference type="AlphaFoldDB" id="A0A6I9QKJ4"/>
<feature type="domain" description="Tyrosinase copper-binding" evidence="10">
    <location>
        <begin position="205"/>
        <end position="222"/>
    </location>
</feature>
<dbReference type="PIRSF" id="PIRSF000290">
    <property type="entry name" value="PPO_plant"/>
    <property type="match status" value="1"/>
</dbReference>
<keyword evidence="3" id="KW-0883">Thioether bond</keyword>
<dbReference type="InterPro" id="IPR050316">
    <property type="entry name" value="Tyrosinase/Hemocyanin"/>
</dbReference>
<dbReference type="PROSITE" id="PS00498">
    <property type="entry name" value="TYROSINASE_2"/>
    <property type="match status" value="1"/>
</dbReference>
<feature type="binding site" evidence="7">
    <location>
        <position position="205"/>
    </location>
    <ligand>
        <name>Cu cation</name>
        <dbReference type="ChEBI" id="CHEBI:23378"/>
        <label>A</label>
    </ligand>
</feature>
<evidence type="ECO:0000256" key="5">
    <source>
        <dbReference type="ARBA" id="ARBA00023008"/>
    </source>
</evidence>
<evidence type="ECO:0000256" key="9">
    <source>
        <dbReference type="PIRSR" id="PIRSR000290-3"/>
    </source>
</evidence>
<dbReference type="GO" id="GO:0046148">
    <property type="term" value="P:pigment biosynthetic process"/>
    <property type="evidence" value="ECO:0007669"/>
    <property type="project" value="InterPro"/>
</dbReference>
<dbReference type="PANTHER" id="PTHR11474:SF76">
    <property type="entry name" value="SHKT DOMAIN-CONTAINING PROTEIN"/>
    <property type="match status" value="1"/>
</dbReference>
<feature type="disulfide bond" evidence="8">
    <location>
        <begin position="108"/>
        <end position="123"/>
    </location>
</feature>
<dbReference type="InterPro" id="IPR022740">
    <property type="entry name" value="Polyphenol_oxidase_C"/>
</dbReference>
<feature type="binding site" evidence="7">
    <location>
        <position position="336"/>
    </location>
    <ligand>
        <name>Cu cation</name>
        <dbReference type="ChEBI" id="CHEBI:23378"/>
        <label>B</label>
    </ligand>
</feature>
<gene>
    <name evidence="13" type="primary">LOC105036904</name>
</gene>